<dbReference type="InterPro" id="IPR054438">
    <property type="entry name" value="Struct_cement_gp24/gp6"/>
</dbReference>
<accession>A0A2D1GPC1</accession>
<proteinExistence type="predicted"/>
<dbReference type="Proteomes" id="UP000228763">
    <property type="component" value="Segment"/>
</dbReference>
<dbReference type="KEGG" id="vg:40091892"/>
<sequence>MAIAASYQKDMAIALPGMVADTSRYNIDGACVLNGDVDILVGVAVQIDSVQAVDGHKVMKPMSAAGVPYGIAIRSHFQTKGKNGQMYYEAGGGLNVMTSGRVWVISKDSTAPAFGTPVKFDVDGQQKADGAIETTWTYAGGFTTYQDLKLVEIQLMQL</sequence>
<keyword evidence="2" id="KW-1185">Reference proteome</keyword>
<organism evidence="1 2">
    <name type="scientific">Escherichia phage SRT8</name>
    <dbReference type="NCBI Taxonomy" id="2496545"/>
    <lineage>
        <taxon>Viruses</taxon>
        <taxon>Duplodnaviria</taxon>
        <taxon>Heunggongvirae</taxon>
        <taxon>Uroviricota</taxon>
        <taxon>Caudoviricetes</taxon>
        <taxon>Drexlerviridae</taxon>
        <taxon>Tunavirinae</taxon>
        <taxon>Sertoctavirus</taxon>
        <taxon>Sertoctavirus SRT8</taxon>
    </lineage>
</organism>
<dbReference type="RefSeq" id="YP_009615430.1">
    <property type="nucleotide sequence ID" value="NC_042043.1"/>
</dbReference>
<reference evidence="1 2" key="1">
    <citation type="submission" date="2017-09" db="EMBL/GenBank/DDBJ databases">
        <title>Complete genome sequence analysis of the novel Escherichia coli phage SRT8.</title>
        <authorList>
            <person name="Fan X."/>
            <person name="Zhao K."/>
            <person name="Song S."/>
            <person name="Zhao Z."/>
        </authorList>
    </citation>
    <scope>NUCLEOTIDE SEQUENCE [LARGE SCALE GENOMIC DNA]</scope>
</reference>
<evidence type="ECO:0000313" key="2">
    <source>
        <dbReference type="Proteomes" id="UP000228763"/>
    </source>
</evidence>
<name>A0A2D1GPC1_9CAUD</name>
<dbReference type="GeneID" id="40091892"/>
<dbReference type="EMBL" id="MF996376">
    <property type="protein sequence ID" value="ATN93805.1"/>
    <property type="molecule type" value="Genomic_DNA"/>
</dbReference>
<dbReference type="Pfam" id="PF22758">
    <property type="entry name" value="Phage_cement"/>
    <property type="match status" value="1"/>
</dbReference>
<protein>
    <submittedName>
        <fullName evidence="1">Uncharacterized protein</fullName>
    </submittedName>
</protein>
<evidence type="ECO:0000313" key="1">
    <source>
        <dbReference type="EMBL" id="ATN93805.1"/>
    </source>
</evidence>